<name>A0A6I3T0P9_9BURK</name>
<reference evidence="1" key="4">
    <citation type="submission" date="2024-05" db="EMBL/GenBank/DDBJ databases">
        <authorList>
            <person name="Sun Q."/>
            <person name="Zhou Y."/>
        </authorList>
    </citation>
    <scope>NUCLEOTIDE SEQUENCE</scope>
    <source>
        <strain evidence="1">CGMCC 1.15931</strain>
    </source>
</reference>
<dbReference type="EMBL" id="WNKZ01000072">
    <property type="protein sequence ID" value="MTV55108.1"/>
    <property type="molecule type" value="Genomic_DNA"/>
</dbReference>
<reference evidence="1" key="1">
    <citation type="journal article" date="2014" name="Int. J. Syst. Evol. Microbiol.">
        <title>Complete genome of a new Firmicutes species belonging to the dominant human colonic microbiota ('Ruminococcus bicirculans') reveals two chromosomes and a selective capacity to utilize plant glucans.</title>
        <authorList>
            <consortium name="NISC Comparative Sequencing Program"/>
            <person name="Wegmann U."/>
            <person name="Louis P."/>
            <person name="Goesmann A."/>
            <person name="Henrissat B."/>
            <person name="Duncan S.H."/>
            <person name="Flint H.J."/>
        </authorList>
    </citation>
    <scope>NUCLEOTIDE SEQUENCE</scope>
    <source>
        <strain evidence="1">CGMCC 1.15931</strain>
    </source>
</reference>
<dbReference type="AlphaFoldDB" id="A0A6I3T0P9"/>
<dbReference type="Proteomes" id="UP000430634">
    <property type="component" value="Unassembled WGS sequence"/>
</dbReference>
<reference evidence="2 3" key="3">
    <citation type="submission" date="2019-11" db="EMBL/GenBank/DDBJ databases">
        <title>Type strains purchased from KCTC, JCM and DSMZ.</title>
        <authorList>
            <person name="Lu H."/>
        </authorList>
    </citation>
    <scope>NUCLEOTIDE SEQUENCE [LARGE SCALE GENOMIC DNA]</scope>
    <source>
        <strain evidence="2 3">KCTC 52429</strain>
    </source>
</reference>
<evidence type="ECO:0000313" key="1">
    <source>
        <dbReference type="EMBL" id="GGC05818.1"/>
    </source>
</evidence>
<evidence type="ECO:0000313" key="4">
    <source>
        <dbReference type="Proteomes" id="UP000622638"/>
    </source>
</evidence>
<protein>
    <submittedName>
        <fullName evidence="2">Uncharacterized protein</fullName>
    </submittedName>
</protein>
<comment type="caution">
    <text evidence="2">The sequence shown here is derived from an EMBL/GenBank/DDBJ whole genome shotgun (WGS) entry which is preliminary data.</text>
</comment>
<dbReference type="Proteomes" id="UP000622638">
    <property type="component" value="Unassembled WGS sequence"/>
</dbReference>
<keyword evidence="4" id="KW-1185">Reference proteome</keyword>
<dbReference type="RefSeq" id="WP_155472388.1">
    <property type="nucleotide sequence ID" value="NZ_BMKG01000011.1"/>
</dbReference>
<proteinExistence type="predicted"/>
<sequence>MNARDGRPGMGATAFDRLPGPVALDLFASGASAVPVQLQRAPAPRMLWLNERAMAGDPAYHALGQDAVAYAAHLLAACAFVVPAAPAAADTAGAEDWTTAHADRYGGPGIGTNGGSGRTAVVNGYLVKGVGKTPLIGIDANAAHSSGGAYLEEAVRETIFSEIVEAEFPGSAIPTLAIIDTGLVQVWQGELTTSSEKRVLIVRPCMLRPAHFERAHSFLAANPTEGALDFARVQQVFHGVGAYCGAGPLRDQFLAFFSTWAQQLAYAYVHRLSPSGNSTSNICFDGKLLDFGACSSLPSWARIVMVHGSPPTGEEFDILVQSARSLAYFFGRCHDGEMGQDGFIAQVLQAAHASYRRTLAEEVLRLCGIPRHHAAAAASGAGQARIEAIVGRLFAHYRKERFDIVDFTPSSAVAWDLPDVWLAQAPEHLKPLRDLLDELATGASADAARRRCRFISRTRPELFREEMKYRLLAAINRIVQAGHAERAPLTAMICGAVAAGRRDGRHEPDQAVPCGFAVAPQFSLALFACTRSGSHFAAIEWETPAYFAALGITTASCCADRPGCLPVQDWDQAGITLGGVSPLRLACATSGWQ</sequence>
<reference evidence="4" key="2">
    <citation type="journal article" date="2019" name="Int. J. Syst. Evol. Microbiol.">
        <title>The Global Catalogue of Microorganisms (GCM) 10K type strain sequencing project: providing services to taxonomists for standard genome sequencing and annotation.</title>
        <authorList>
            <consortium name="The Broad Institute Genomics Platform"/>
            <consortium name="The Broad Institute Genome Sequencing Center for Infectious Disease"/>
            <person name="Wu L."/>
            <person name="Ma J."/>
        </authorList>
    </citation>
    <scope>NUCLEOTIDE SEQUENCE [LARGE SCALE GENOMIC DNA]</scope>
    <source>
        <strain evidence="4">CGMCC 1.15931</strain>
    </source>
</reference>
<gene>
    <name evidence="1" type="ORF">GCM10011572_29630</name>
    <name evidence="2" type="ORF">GM672_20465</name>
</gene>
<evidence type="ECO:0000313" key="3">
    <source>
        <dbReference type="Proteomes" id="UP000430634"/>
    </source>
</evidence>
<evidence type="ECO:0000313" key="2">
    <source>
        <dbReference type="EMBL" id="MTV55108.1"/>
    </source>
</evidence>
<organism evidence="2 3">
    <name type="scientific">Pseudoduganella buxea</name>
    <dbReference type="NCBI Taxonomy" id="1949069"/>
    <lineage>
        <taxon>Bacteria</taxon>
        <taxon>Pseudomonadati</taxon>
        <taxon>Pseudomonadota</taxon>
        <taxon>Betaproteobacteria</taxon>
        <taxon>Burkholderiales</taxon>
        <taxon>Oxalobacteraceae</taxon>
        <taxon>Telluria group</taxon>
        <taxon>Pseudoduganella</taxon>
    </lineage>
</organism>
<accession>A0A6I3T0P9</accession>
<dbReference type="OrthoDB" id="8482295at2"/>
<dbReference type="EMBL" id="BMKG01000011">
    <property type="protein sequence ID" value="GGC05818.1"/>
    <property type="molecule type" value="Genomic_DNA"/>
</dbReference>